<feature type="region of interest" description="Disordered" evidence="2">
    <location>
        <begin position="1"/>
        <end position="61"/>
    </location>
</feature>
<dbReference type="InterPro" id="IPR017853">
    <property type="entry name" value="GH"/>
</dbReference>
<comment type="similarity">
    <text evidence="1">Belongs to the glycosyl hydrolase 25 family.</text>
</comment>
<evidence type="ECO:0000256" key="1">
    <source>
        <dbReference type="ARBA" id="ARBA00010646"/>
    </source>
</evidence>
<reference evidence="3 4" key="1">
    <citation type="submission" date="2019-08" db="EMBL/GenBank/DDBJ databases">
        <title>Lentzea from Indian Himalayas.</title>
        <authorList>
            <person name="Mandal S."/>
            <person name="Mallick Gupta A."/>
            <person name="Maiti P.K."/>
            <person name="Sarkar J."/>
            <person name="Mandal S."/>
        </authorList>
    </citation>
    <scope>NUCLEOTIDE SEQUENCE [LARGE SCALE GENOMIC DNA]</scope>
    <source>
        <strain evidence="3 4">PSKA42</strain>
    </source>
</reference>
<dbReference type="Pfam" id="PF01183">
    <property type="entry name" value="Glyco_hydro_25"/>
    <property type="match status" value="1"/>
</dbReference>
<dbReference type="Proteomes" id="UP001515943">
    <property type="component" value="Unassembled WGS sequence"/>
</dbReference>
<dbReference type="InterPro" id="IPR002053">
    <property type="entry name" value="Glyco_hydro_25"/>
</dbReference>
<dbReference type="Gene3D" id="3.20.20.80">
    <property type="entry name" value="Glycosidases"/>
    <property type="match status" value="1"/>
</dbReference>
<organism evidence="3 4">
    <name type="scientific">Lentzea indica</name>
    <dbReference type="NCBI Taxonomy" id="2604800"/>
    <lineage>
        <taxon>Bacteria</taxon>
        <taxon>Bacillati</taxon>
        <taxon>Actinomycetota</taxon>
        <taxon>Actinomycetes</taxon>
        <taxon>Pseudonocardiales</taxon>
        <taxon>Pseudonocardiaceae</taxon>
        <taxon>Lentzea</taxon>
    </lineage>
</organism>
<feature type="region of interest" description="Disordered" evidence="2">
    <location>
        <begin position="138"/>
        <end position="290"/>
    </location>
</feature>
<evidence type="ECO:0000313" key="3">
    <source>
        <dbReference type="EMBL" id="NKE55445.1"/>
    </source>
</evidence>
<evidence type="ECO:0000313" key="4">
    <source>
        <dbReference type="Proteomes" id="UP001515943"/>
    </source>
</evidence>
<evidence type="ECO:0000256" key="2">
    <source>
        <dbReference type="SAM" id="MobiDB-lite"/>
    </source>
</evidence>
<dbReference type="SUPFAM" id="SSF51445">
    <property type="entry name" value="(Trans)glycosidases"/>
    <property type="match status" value="1"/>
</dbReference>
<feature type="compositionally biased region" description="Low complexity" evidence="2">
    <location>
        <begin position="244"/>
        <end position="259"/>
    </location>
</feature>
<proteinExistence type="inferred from homology"/>
<protein>
    <submittedName>
        <fullName evidence="3">Uncharacterized protein</fullName>
    </submittedName>
</protein>
<comment type="caution">
    <text evidence="3">The sequence shown here is derived from an EMBL/GenBank/DDBJ whole genome shotgun (WGS) entry which is preliminary data.</text>
</comment>
<keyword evidence="4" id="KW-1185">Reference proteome</keyword>
<accession>A0ABX1F9F7</accession>
<feature type="compositionally biased region" description="Low complexity" evidence="2">
    <location>
        <begin position="138"/>
        <end position="180"/>
    </location>
</feature>
<feature type="compositionally biased region" description="Low complexity" evidence="2">
    <location>
        <begin position="189"/>
        <end position="229"/>
    </location>
</feature>
<feature type="compositionally biased region" description="Polar residues" evidence="2">
    <location>
        <begin position="269"/>
        <end position="281"/>
    </location>
</feature>
<sequence length="290" mass="29347">MTAPTTWPRSPPARPRTPKRSRACAPGWLCSKPASAKSKKNSTANAIAAAQPRTSPPPCAATPDPFLLTPPEGRHPRVAAFLFSHNGKALLTDYGIDISSWQGTNIDWPAVRGHNISFCSVKVTEATGYVNPAATAQVDAPAASASRPAATTTPTPATSPARSTTSSASSTPAACSAPARCGRCSTWNTTPSATPTGSSPSSSACSASAPAAARSPSTPTSTGSPAACARTSGPTTAWRCGARSTTATPAVSTSPTPASRCTSIRRKATSTAFPARSTATSRWRAGPSGP</sequence>
<feature type="compositionally biased region" description="Low complexity" evidence="2">
    <location>
        <begin position="31"/>
        <end position="50"/>
    </location>
</feature>
<dbReference type="EMBL" id="VSRL01000002">
    <property type="protein sequence ID" value="NKE55445.1"/>
    <property type="molecule type" value="Genomic_DNA"/>
</dbReference>
<gene>
    <name evidence="3" type="ORF">FXN61_00825</name>
</gene>
<name>A0ABX1F9F7_9PSEU</name>